<dbReference type="PATRIC" id="fig|1423807.3.peg.1487"/>
<name>A0A0R1W6J3_9LACO</name>
<accession>A0A0R1W6J3</accession>
<comment type="caution">
    <text evidence="1">The sequence shown here is derived from an EMBL/GenBank/DDBJ whole genome shotgun (WGS) entry which is preliminary data.</text>
</comment>
<organism evidence="1 2">
    <name type="scientific">Paucilactobacillus suebicus DSM 5007 = KCTC 3549</name>
    <dbReference type="NCBI Taxonomy" id="1423807"/>
    <lineage>
        <taxon>Bacteria</taxon>
        <taxon>Bacillati</taxon>
        <taxon>Bacillota</taxon>
        <taxon>Bacilli</taxon>
        <taxon>Lactobacillales</taxon>
        <taxon>Lactobacillaceae</taxon>
        <taxon>Paucilactobacillus</taxon>
    </lineage>
</organism>
<sequence length="60" mass="7209">MTNKPAYEETADIIDNAKGLVDKYFDKREEEEYAQAVYDQIIEPLYDLYNHERGWKRGQH</sequence>
<keyword evidence="2" id="KW-1185">Reference proteome</keyword>
<gene>
    <name evidence="1" type="ORF">FD16_GL001458</name>
</gene>
<evidence type="ECO:0000313" key="2">
    <source>
        <dbReference type="Proteomes" id="UP000051820"/>
    </source>
</evidence>
<reference evidence="1 2" key="1">
    <citation type="journal article" date="2015" name="Genome Announc.">
        <title>Expanding the biotechnology potential of lactobacilli through comparative genomics of 213 strains and associated genera.</title>
        <authorList>
            <person name="Sun Z."/>
            <person name="Harris H.M."/>
            <person name="McCann A."/>
            <person name="Guo C."/>
            <person name="Argimon S."/>
            <person name="Zhang W."/>
            <person name="Yang X."/>
            <person name="Jeffery I.B."/>
            <person name="Cooney J.C."/>
            <person name="Kagawa T.F."/>
            <person name="Liu W."/>
            <person name="Song Y."/>
            <person name="Salvetti E."/>
            <person name="Wrobel A."/>
            <person name="Rasinkangas P."/>
            <person name="Parkhill J."/>
            <person name="Rea M.C."/>
            <person name="O'Sullivan O."/>
            <person name="Ritari J."/>
            <person name="Douillard F.P."/>
            <person name="Paul Ross R."/>
            <person name="Yang R."/>
            <person name="Briner A.E."/>
            <person name="Felis G.E."/>
            <person name="de Vos W.M."/>
            <person name="Barrangou R."/>
            <person name="Klaenhammer T.R."/>
            <person name="Caufield P.W."/>
            <person name="Cui Y."/>
            <person name="Zhang H."/>
            <person name="O'Toole P.W."/>
        </authorList>
    </citation>
    <scope>NUCLEOTIDE SEQUENCE [LARGE SCALE GENOMIC DNA]</scope>
    <source>
        <strain evidence="1 2">DSM 5007</strain>
    </source>
</reference>
<dbReference type="RefSeq" id="WP_010622323.1">
    <property type="nucleotide sequence ID" value="NZ_AZGF01000031.1"/>
</dbReference>
<evidence type="ECO:0000313" key="1">
    <source>
        <dbReference type="EMBL" id="KRM10188.1"/>
    </source>
</evidence>
<proteinExistence type="predicted"/>
<protein>
    <submittedName>
        <fullName evidence="1">Uncharacterized protein</fullName>
    </submittedName>
</protein>
<dbReference type="AlphaFoldDB" id="A0A0R1W6J3"/>
<dbReference type="STRING" id="1423807.FD16_GL001458"/>
<dbReference type="Proteomes" id="UP000051820">
    <property type="component" value="Unassembled WGS sequence"/>
</dbReference>
<dbReference type="EMBL" id="AZGF01000031">
    <property type="protein sequence ID" value="KRM10188.1"/>
    <property type="molecule type" value="Genomic_DNA"/>
</dbReference>